<keyword evidence="2 5" id="KW-0378">Hydrolase</keyword>
<dbReference type="SUPFAM" id="SSF102114">
    <property type="entry name" value="Radical SAM enzymes"/>
    <property type="match status" value="1"/>
</dbReference>
<organism evidence="5 6">
    <name type="scientific">Spirochaeta isovalerica</name>
    <dbReference type="NCBI Taxonomy" id="150"/>
    <lineage>
        <taxon>Bacteria</taxon>
        <taxon>Pseudomonadati</taxon>
        <taxon>Spirochaetota</taxon>
        <taxon>Spirochaetia</taxon>
        <taxon>Spirochaetales</taxon>
        <taxon>Spirochaetaceae</taxon>
        <taxon>Spirochaeta</taxon>
    </lineage>
</organism>
<protein>
    <submittedName>
        <fullName evidence="5">Putative protease</fullName>
        <ecNumber evidence="5">3.4.-.-</ecNumber>
    </submittedName>
</protein>
<dbReference type="Pfam" id="PF16325">
    <property type="entry name" value="Peptidase_U32_C"/>
    <property type="match status" value="1"/>
</dbReference>
<dbReference type="RefSeq" id="WP_184748806.1">
    <property type="nucleotide sequence ID" value="NZ_JACHGJ010000013.1"/>
</dbReference>
<dbReference type="Pfam" id="PF01136">
    <property type="entry name" value="Peptidase_U32"/>
    <property type="match status" value="1"/>
</dbReference>
<evidence type="ECO:0000256" key="2">
    <source>
        <dbReference type="ARBA" id="ARBA00022801"/>
    </source>
</evidence>
<evidence type="ECO:0000256" key="1">
    <source>
        <dbReference type="ARBA" id="ARBA00022670"/>
    </source>
</evidence>
<dbReference type="InterPro" id="IPR058240">
    <property type="entry name" value="rSAM_sf"/>
</dbReference>
<dbReference type="GO" id="GO:0006508">
    <property type="term" value="P:proteolysis"/>
    <property type="evidence" value="ECO:0007669"/>
    <property type="project" value="UniProtKB-KW"/>
</dbReference>
<evidence type="ECO:0000313" key="6">
    <source>
        <dbReference type="Proteomes" id="UP000587760"/>
    </source>
</evidence>
<dbReference type="Proteomes" id="UP000587760">
    <property type="component" value="Unassembled WGS sequence"/>
</dbReference>
<dbReference type="InterPro" id="IPR001539">
    <property type="entry name" value="Peptidase_U32"/>
</dbReference>
<dbReference type="Gene3D" id="2.40.30.10">
    <property type="entry name" value="Translation factors"/>
    <property type="match status" value="1"/>
</dbReference>
<comment type="similarity">
    <text evidence="3">Belongs to the peptidase U32 family.</text>
</comment>
<gene>
    <name evidence="5" type="ORF">HNR50_004271</name>
</gene>
<keyword evidence="6" id="KW-1185">Reference proteome</keyword>
<dbReference type="GO" id="GO:0008233">
    <property type="term" value="F:peptidase activity"/>
    <property type="evidence" value="ECO:0007669"/>
    <property type="project" value="UniProtKB-KW"/>
</dbReference>
<dbReference type="PANTHER" id="PTHR30217:SF6">
    <property type="entry name" value="TRNA HYDROXYLATION PROTEIN P"/>
    <property type="match status" value="1"/>
</dbReference>
<dbReference type="EC" id="3.4.-.-" evidence="5"/>
<name>A0A841RGQ9_9SPIO</name>
<comment type="caution">
    <text evidence="5">The sequence shown here is derived from an EMBL/GenBank/DDBJ whole genome shotgun (WGS) entry which is preliminary data.</text>
</comment>
<dbReference type="AlphaFoldDB" id="A0A841RGQ9"/>
<dbReference type="EMBL" id="JACHGJ010000013">
    <property type="protein sequence ID" value="MBB6482571.1"/>
    <property type="molecule type" value="Genomic_DNA"/>
</dbReference>
<dbReference type="InterPro" id="IPR032525">
    <property type="entry name" value="Peptidase_U32_C"/>
</dbReference>
<accession>A0A841RGQ9</accession>
<evidence type="ECO:0000259" key="4">
    <source>
        <dbReference type="Pfam" id="PF16325"/>
    </source>
</evidence>
<reference evidence="5 6" key="1">
    <citation type="submission" date="2020-08" db="EMBL/GenBank/DDBJ databases">
        <title>Genomic Encyclopedia of Type Strains, Phase IV (KMG-IV): sequencing the most valuable type-strain genomes for metagenomic binning, comparative biology and taxonomic classification.</title>
        <authorList>
            <person name="Goeker M."/>
        </authorList>
    </citation>
    <scope>NUCLEOTIDE SEQUENCE [LARGE SCALE GENOMIC DNA]</scope>
    <source>
        <strain evidence="5 6">DSM 2461</strain>
    </source>
</reference>
<sequence length="404" mass="46727">MELLAPAGNIEKLKYVYQYGADAAYIGIKNFSLRAKADNFGRDEASYMREIKGDKKLYCALNIFFHHDDLRKLEKEIDQFADYPFDAFIISDIGILPLLKKHFPDRELHLSTQANCVNGEAAKIYRDLGFSRVILGRETPLKDIRDIKETVPELELETFVHGAMCMAYSGRCFLSKMMTDRSANQGSCAHSCRWTYRVLEERERPGEYYPVEEGDNYTTIMSSKDLCMIDYIQELKDAGIDSLKIEGRMKSIYYAAVVTRAYRKMIDSKMGKKIPDLEGFREELFKVSHREFTTGFYFGKDDVEESTTKMYERQFAFLGSVGEKQEDGSWSIDVKNQIRQEDELEFIGPDLLYVKCEKFQIFDEKGEKVDKADHGKIYTLKTDTPLEEGFIIRKKSAKPDYYAP</sequence>
<feature type="domain" description="Peptidase family U32 C-terminal" evidence="4">
    <location>
        <begin position="313"/>
        <end position="393"/>
    </location>
</feature>
<keyword evidence="1 5" id="KW-0645">Protease</keyword>
<evidence type="ECO:0000313" key="5">
    <source>
        <dbReference type="EMBL" id="MBB6482571.1"/>
    </source>
</evidence>
<dbReference type="PROSITE" id="PS01276">
    <property type="entry name" value="PEPTIDASE_U32"/>
    <property type="match status" value="1"/>
</dbReference>
<evidence type="ECO:0000256" key="3">
    <source>
        <dbReference type="ARBA" id="ARBA00038374"/>
    </source>
</evidence>
<proteinExistence type="inferred from homology"/>
<dbReference type="InterPro" id="IPR051454">
    <property type="entry name" value="RNA/ubiquinone_mod_enzymes"/>
</dbReference>
<dbReference type="PANTHER" id="PTHR30217">
    <property type="entry name" value="PEPTIDASE U32 FAMILY"/>
    <property type="match status" value="1"/>
</dbReference>